<protein>
    <recommendedName>
        <fullName evidence="2">Carbohydrate-selective porin OprB</fullName>
    </recommendedName>
</protein>
<evidence type="ECO:0000313" key="1">
    <source>
        <dbReference type="EMBL" id="GAF68222.1"/>
    </source>
</evidence>
<comment type="caution">
    <text evidence="1">The sequence shown here is derived from an EMBL/GenBank/DDBJ whole genome shotgun (WGS) entry which is preliminary data.</text>
</comment>
<dbReference type="InterPro" id="IPR038673">
    <property type="entry name" value="OprB_sf"/>
</dbReference>
<dbReference type="AlphaFoldDB" id="X0RWU6"/>
<gene>
    <name evidence="1" type="ORF">S01H1_12427</name>
</gene>
<dbReference type="Gene3D" id="2.40.160.180">
    <property type="entry name" value="Carbohydrate-selective porin OprB"/>
    <property type="match status" value="1"/>
</dbReference>
<evidence type="ECO:0008006" key="2">
    <source>
        <dbReference type="Google" id="ProtNLM"/>
    </source>
</evidence>
<dbReference type="GO" id="GO:0008643">
    <property type="term" value="P:carbohydrate transport"/>
    <property type="evidence" value="ECO:0007669"/>
    <property type="project" value="InterPro"/>
</dbReference>
<sequence length="247" mass="27423">YANDETTQFLNNALINNPTIPFPDYGLGIAVHYNPARFWYVSAAVADAQADARETGFRTTFYDEDYFLYILETGITPQFDSANGPLQGAYRAGLWYDPQPKANTDYADAGKSYRDDVGFYLSCDQMLAKENADAEDSQGLGAFFRYGYANSERNDITNFWSVGFQYQGLLEGRDDDVLGAGFAQGIFSDKASTTYSDDYENALELYYSVQVTPWLNISPSVQYIGNPGGDKTVSDAVVLGVRAQMTF</sequence>
<name>X0RWU6_9ZZZZ</name>
<dbReference type="GO" id="GO:0015288">
    <property type="term" value="F:porin activity"/>
    <property type="evidence" value="ECO:0007669"/>
    <property type="project" value="InterPro"/>
</dbReference>
<accession>X0RWU6</accession>
<dbReference type="InterPro" id="IPR007049">
    <property type="entry name" value="Carb-sel_porin_OprB"/>
</dbReference>
<proteinExistence type="predicted"/>
<dbReference type="PANTHER" id="PTHR37944:SF1">
    <property type="entry name" value="PORIN B"/>
    <property type="match status" value="1"/>
</dbReference>
<dbReference type="PANTHER" id="PTHR37944">
    <property type="entry name" value="PORIN B"/>
    <property type="match status" value="1"/>
</dbReference>
<reference evidence="1" key="1">
    <citation type="journal article" date="2014" name="Front. Microbiol.">
        <title>High frequency of phylogenetically diverse reductive dehalogenase-homologous genes in deep subseafloor sedimentary metagenomes.</title>
        <authorList>
            <person name="Kawai M."/>
            <person name="Futagami T."/>
            <person name="Toyoda A."/>
            <person name="Takaki Y."/>
            <person name="Nishi S."/>
            <person name="Hori S."/>
            <person name="Arai W."/>
            <person name="Tsubouchi T."/>
            <person name="Morono Y."/>
            <person name="Uchiyama I."/>
            <person name="Ito T."/>
            <person name="Fujiyama A."/>
            <person name="Inagaki F."/>
            <person name="Takami H."/>
        </authorList>
    </citation>
    <scope>NUCLEOTIDE SEQUENCE</scope>
    <source>
        <strain evidence="1">Expedition CK06-06</strain>
    </source>
</reference>
<dbReference type="GO" id="GO:0016020">
    <property type="term" value="C:membrane"/>
    <property type="evidence" value="ECO:0007669"/>
    <property type="project" value="InterPro"/>
</dbReference>
<dbReference type="EMBL" id="BARS01006379">
    <property type="protein sequence ID" value="GAF68222.1"/>
    <property type="molecule type" value="Genomic_DNA"/>
</dbReference>
<feature type="non-terminal residue" evidence="1">
    <location>
        <position position="1"/>
    </location>
</feature>
<dbReference type="Pfam" id="PF04966">
    <property type="entry name" value="OprB"/>
    <property type="match status" value="1"/>
</dbReference>
<organism evidence="1">
    <name type="scientific">marine sediment metagenome</name>
    <dbReference type="NCBI Taxonomy" id="412755"/>
    <lineage>
        <taxon>unclassified sequences</taxon>
        <taxon>metagenomes</taxon>
        <taxon>ecological metagenomes</taxon>
    </lineage>
</organism>
<dbReference type="InterPro" id="IPR052932">
    <property type="entry name" value="OprB_Porin"/>
</dbReference>